<dbReference type="PROSITE" id="PS50977">
    <property type="entry name" value="HTH_TETR_2"/>
    <property type="match status" value="1"/>
</dbReference>
<keyword evidence="2 4" id="KW-0238">DNA-binding</keyword>
<evidence type="ECO:0000256" key="1">
    <source>
        <dbReference type="ARBA" id="ARBA00023015"/>
    </source>
</evidence>
<organism evidence="6 7">
    <name type="scientific">Asaia bogorensis</name>
    <dbReference type="NCBI Taxonomy" id="91915"/>
    <lineage>
        <taxon>Bacteria</taxon>
        <taxon>Pseudomonadati</taxon>
        <taxon>Pseudomonadota</taxon>
        <taxon>Alphaproteobacteria</taxon>
        <taxon>Acetobacterales</taxon>
        <taxon>Acetobacteraceae</taxon>
        <taxon>Asaia</taxon>
    </lineage>
</organism>
<dbReference type="GO" id="GO:0003677">
    <property type="term" value="F:DNA binding"/>
    <property type="evidence" value="ECO:0007669"/>
    <property type="project" value="UniProtKB-UniRule"/>
</dbReference>
<evidence type="ECO:0000313" key="7">
    <source>
        <dbReference type="Proteomes" id="UP000027583"/>
    </source>
</evidence>
<feature type="DNA-binding region" description="H-T-H motif" evidence="4">
    <location>
        <begin position="39"/>
        <end position="58"/>
    </location>
</feature>
<dbReference type="Proteomes" id="UP000027583">
    <property type="component" value="Unassembled WGS sequence"/>
</dbReference>
<evidence type="ECO:0000256" key="4">
    <source>
        <dbReference type="PROSITE-ProRule" id="PRU00335"/>
    </source>
</evidence>
<dbReference type="InterPro" id="IPR009057">
    <property type="entry name" value="Homeodomain-like_sf"/>
</dbReference>
<dbReference type="PANTHER" id="PTHR47506">
    <property type="entry name" value="TRANSCRIPTIONAL REGULATORY PROTEIN"/>
    <property type="match status" value="1"/>
</dbReference>
<reference evidence="6 7" key="2">
    <citation type="journal article" date="2014" name="PLoS ONE">
        <title>Evolution of mitochondria reconstructed from the energy metabolism of living bacteria.</title>
        <authorList>
            <person name="Degli Esposti M."/>
            <person name="Chouaia B."/>
            <person name="Comandatore F."/>
            <person name="Crotti E."/>
            <person name="Sassera D."/>
            <person name="Lievens P.M."/>
            <person name="Daffonchio D."/>
            <person name="Bandi C."/>
        </authorList>
    </citation>
    <scope>NUCLEOTIDE SEQUENCE [LARGE SCALE GENOMIC DNA]</scope>
    <source>
        <strain evidence="6 7">SF2.1</strain>
    </source>
</reference>
<dbReference type="SUPFAM" id="SSF48498">
    <property type="entry name" value="Tetracyclin repressor-like, C-terminal domain"/>
    <property type="match status" value="1"/>
</dbReference>
<gene>
    <name evidence="6" type="ORF">ASAP_1630</name>
</gene>
<reference evidence="6 7" key="1">
    <citation type="journal article" date="2014" name="Genome Biol. Evol.">
        <title>Acetic acid bacteria genomes reveal functional traits for adaptation to life in insect guts.</title>
        <authorList>
            <person name="Chouaia B."/>
            <person name="Gaiarsa S."/>
            <person name="Crotti E."/>
            <person name="Comandatore F."/>
            <person name="Degli Esposti M."/>
            <person name="Ricci I."/>
            <person name="Alma A."/>
            <person name="Favia G."/>
            <person name="Bandi C."/>
            <person name="Daffonchio D."/>
        </authorList>
    </citation>
    <scope>NUCLEOTIDE SEQUENCE [LARGE SCALE GENOMIC DNA]</scope>
    <source>
        <strain evidence="6 7">SF2.1</strain>
    </source>
</reference>
<comment type="caution">
    <text evidence="6">The sequence shown here is derived from an EMBL/GenBank/DDBJ whole genome shotgun (WGS) entry which is preliminary data.</text>
</comment>
<dbReference type="EMBL" id="CBLX010000009">
    <property type="protein sequence ID" value="CDG39675.1"/>
    <property type="molecule type" value="Genomic_DNA"/>
</dbReference>
<dbReference type="Gene3D" id="1.10.357.10">
    <property type="entry name" value="Tetracycline Repressor, domain 2"/>
    <property type="match status" value="1"/>
</dbReference>
<accession>A0A060QFL6</accession>
<dbReference type="PANTHER" id="PTHR47506:SF1">
    <property type="entry name" value="HTH-TYPE TRANSCRIPTIONAL REGULATOR YJDC"/>
    <property type="match status" value="1"/>
</dbReference>
<protein>
    <recommendedName>
        <fullName evidence="5">HTH tetR-type domain-containing protein</fullName>
    </recommendedName>
</protein>
<evidence type="ECO:0000256" key="3">
    <source>
        <dbReference type="ARBA" id="ARBA00023163"/>
    </source>
</evidence>
<proteinExistence type="predicted"/>
<dbReference type="SUPFAM" id="SSF46689">
    <property type="entry name" value="Homeodomain-like"/>
    <property type="match status" value="1"/>
</dbReference>
<evidence type="ECO:0000256" key="2">
    <source>
        <dbReference type="ARBA" id="ARBA00023125"/>
    </source>
</evidence>
<dbReference type="AlphaFoldDB" id="A0A060QFL6"/>
<dbReference type="InterPro" id="IPR001647">
    <property type="entry name" value="HTH_TetR"/>
</dbReference>
<dbReference type="Pfam" id="PF00440">
    <property type="entry name" value="TetR_N"/>
    <property type="match status" value="1"/>
</dbReference>
<evidence type="ECO:0000313" key="6">
    <source>
        <dbReference type="EMBL" id="CDG39675.1"/>
    </source>
</evidence>
<keyword evidence="1" id="KW-0805">Transcription regulation</keyword>
<evidence type="ECO:0000259" key="5">
    <source>
        <dbReference type="PROSITE" id="PS50977"/>
    </source>
</evidence>
<dbReference type="eggNOG" id="COG1309">
    <property type="taxonomic scope" value="Bacteria"/>
</dbReference>
<dbReference type="RefSeq" id="WP_023977135.1">
    <property type="nucleotide sequence ID" value="NZ_CBLX010000009.1"/>
</dbReference>
<name>A0A060QFL6_9PROT</name>
<feature type="domain" description="HTH tetR-type" evidence="5">
    <location>
        <begin position="16"/>
        <end position="76"/>
    </location>
</feature>
<keyword evidence="3" id="KW-0804">Transcription</keyword>
<sequence length="206" mass="21870">MIDQLSSKATRGRPRQFDRQAALTVGRALFHVHGYEALGIAAITEALGVRPASFYAAFGSKAAYFEQIAEAYASDVLPLDAFFCEDRPIIDSISDLLSAAAREYTAHENQVGCLILEALRADSGDEGRRIAMRIAHTRREKLEASIAHGAPAVAVIATDVVSVTMAGMSAAARDGIGYARLKQVATVAIAGLRSLIGESLQVAVIP</sequence>
<dbReference type="InterPro" id="IPR036271">
    <property type="entry name" value="Tet_transcr_reg_TetR-rel_C_sf"/>
</dbReference>
<dbReference type="Gene3D" id="1.10.10.60">
    <property type="entry name" value="Homeodomain-like"/>
    <property type="match status" value="1"/>
</dbReference>